<organism evidence="9 10">
    <name type="scientific">Phyllobacterium myrsinacearum</name>
    <dbReference type="NCBI Taxonomy" id="28101"/>
    <lineage>
        <taxon>Bacteria</taxon>
        <taxon>Pseudomonadati</taxon>
        <taxon>Pseudomonadota</taxon>
        <taxon>Alphaproteobacteria</taxon>
        <taxon>Hyphomicrobiales</taxon>
        <taxon>Phyllobacteriaceae</taxon>
        <taxon>Phyllobacterium</taxon>
    </lineage>
</organism>
<proteinExistence type="inferred from homology"/>
<feature type="transmembrane region" description="Helical" evidence="8">
    <location>
        <begin position="67"/>
        <end position="84"/>
    </location>
</feature>
<feature type="transmembrane region" description="Helical" evidence="8">
    <location>
        <begin position="96"/>
        <end position="119"/>
    </location>
</feature>
<dbReference type="OrthoDB" id="9811975at2"/>
<comment type="similarity">
    <text evidence="2">Belongs to the binding-protein-dependent transport system permease family. FecCD subfamily.</text>
</comment>
<dbReference type="SUPFAM" id="SSF81345">
    <property type="entry name" value="ABC transporter involved in vitamin B12 uptake, BtuC"/>
    <property type="match status" value="1"/>
</dbReference>
<keyword evidence="3" id="KW-0813">Transport</keyword>
<dbReference type="PANTHER" id="PTHR30472:SF25">
    <property type="entry name" value="ABC TRANSPORTER PERMEASE PROTEIN MJ0876-RELATED"/>
    <property type="match status" value="1"/>
</dbReference>
<feature type="transmembrane region" description="Helical" evidence="8">
    <location>
        <begin position="131"/>
        <end position="153"/>
    </location>
</feature>
<gene>
    <name evidence="9" type="ORF">C5750_15415</name>
</gene>
<evidence type="ECO:0000256" key="2">
    <source>
        <dbReference type="ARBA" id="ARBA00007935"/>
    </source>
</evidence>
<dbReference type="InterPro" id="IPR037294">
    <property type="entry name" value="ABC_BtuC-like"/>
</dbReference>
<evidence type="ECO:0000256" key="8">
    <source>
        <dbReference type="SAM" id="Phobius"/>
    </source>
</evidence>
<sequence length="344" mass="35763">MTASAPIHRSFLFGPVLALLAMMVLVLVAAVFLGVADIPPGDVAAVLTGHGSDQARSIILDIRLPRIVTGILAGIHFAVAGLLLQTITRNPLADPSIMGISQGATLTVTVFLVFAVYIHDPGSNTLAELPLAWLPAIGTLGGMAAGGLIYALAFRLDLGPLRITLCGIAIGAVLHAGAIGLIAGWGSARIEILLEWLSGSLYARSWTHALFLVPFTIAGLAALPVLRRSIDLLRFDSTAARSFGLSYRTQFSIVLLLSCGLAASAVGAVGPIIFVGLVVPHLARFLAGRHFALVLPLTIALGAFIVTLGDLLGRLLGQAEEIPIGVITALFGVPVLIALLRKIP</sequence>
<dbReference type="GO" id="GO:0022857">
    <property type="term" value="F:transmembrane transporter activity"/>
    <property type="evidence" value="ECO:0007669"/>
    <property type="project" value="InterPro"/>
</dbReference>
<dbReference type="GO" id="GO:0033214">
    <property type="term" value="P:siderophore-iron import into cell"/>
    <property type="evidence" value="ECO:0007669"/>
    <property type="project" value="TreeGrafter"/>
</dbReference>
<evidence type="ECO:0000256" key="5">
    <source>
        <dbReference type="ARBA" id="ARBA00022692"/>
    </source>
</evidence>
<evidence type="ECO:0000256" key="4">
    <source>
        <dbReference type="ARBA" id="ARBA00022475"/>
    </source>
</evidence>
<evidence type="ECO:0000256" key="1">
    <source>
        <dbReference type="ARBA" id="ARBA00004651"/>
    </source>
</evidence>
<dbReference type="AlphaFoldDB" id="A0A2S9JH25"/>
<feature type="transmembrane region" description="Helical" evidence="8">
    <location>
        <begin position="12"/>
        <end position="36"/>
    </location>
</feature>
<feature type="transmembrane region" description="Helical" evidence="8">
    <location>
        <begin position="291"/>
        <end position="312"/>
    </location>
</feature>
<name>A0A2S9JH25_9HYPH</name>
<comment type="caution">
    <text evidence="9">The sequence shown here is derived from an EMBL/GenBank/DDBJ whole genome shotgun (WGS) entry which is preliminary data.</text>
</comment>
<dbReference type="CDD" id="cd06550">
    <property type="entry name" value="TM_ABC_iron-siderophores_like"/>
    <property type="match status" value="1"/>
</dbReference>
<dbReference type="PANTHER" id="PTHR30472">
    <property type="entry name" value="FERRIC ENTEROBACTIN TRANSPORT SYSTEM PERMEASE PROTEIN"/>
    <property type="match status" value="1"/>
</dbReference>
<evidence type="ECO:0000256" key="7">
    <source>
        <dbReference type="ARBA" id="ARBA00023136"/>
    </source>
</evidence>
<evidence type="ECO:0000256" key="3">
    <source>
        <dbReference type="ARBA" id="ARBA00022448"/>
    </source>
</evidence>
<dbReference type="InterPro" id="IPR000522">
    <property type="entry name" value="ABC_transptr_permease_BtuC"/>
</dbReference>
<keyword evidence="6 8" id="KW-1133">Transmembrane helix</keyword>
<evidence type="ECO:0000313" key="10">
    <source>
        <dbReference type="Proteomes" id="UP000238563"/>
    </source>
</evidence>
<dbReference type="Pfam" id="PF01032">
    <property type="entry name" value="FecCD"/>
    <property type="match status" value="1"/>
</dbReference>
<feature type="transmembrane region" description="Helical" evidence="8">
    <location>
        <begin position="324"/>
        <end position="343"/>
    </location>
</feature>
<dbReference type="GO" id="GO:0005886">
    <property type="term" value="C:plasma membrane"/>
    <property type="evidence" value="ECO:0007669"/>
    <property type="project" value="UniProtKB-SubCell"/>
</dbReference>
<evidence type="ECO:0000313" key="9">
    <source>
        <dbReference type="EMBL" id="PRD52283.1"/>
    </source>
</evidence>
<dbReference type="EMBL" id="PVBT01000004">
    <property type="protein sequence ID" value="PRD52283.1"/>
    <property type="molecule type" value="Genomic_DNA"/>
</dbReference>
<reference evidence="9 10" key="1">
    <citation type="submission" date="2018-02" db="EMBL/GenBank/DDBJ databases">
        <title>The draft genome of Phyllobacterium myrsinacearum DSM5892.</title>
        <authorList>
            <person name="Li L."/>
            <person name="Liu L."/>
            <person name="Zhang X."/>
            <person name="Wang T."/>
        </authorList>
    </citation>
    <scope>NUCLEOTIDE SEQUENCE [LARGE SCALE GENOMIC DNA]</scope>
    <source>
        <strain evidence="9 10">DSM 5892</strain>
    </source>
</reference>
<protein>
    <submittedName>
        <fullName evidence="9">Ferrichrome ABC transporter permease</fullName>
    </submittedName>
</protein>
<dbReference type="Gene3D" id="1.10.3470.10">
    <property type="entry name" value="ABC transporter involved in vitamin B12 uptake, BtuC"/>
    <property type="match status" value="1"/>
</dbReference>
<comment type="subcellular location">
    <subcellularLocation>
        <location evidence="1">Cell membrane</location>
        <topology evidence="1">Multi-pass membrane protein</topology>
    </subcellularLocation>
</comment>
<feature type="transmembrane region" description="Helical" evidence="8">
    <location>
        <begin position="165"/>
        <end position="186"/>
    </location>
</feature>
<keyword evidence="5 8" id="KW-0812">Transmembrane</keyword>
<feature type="transmembrane region" description="Helical" evidence="8">
    <location>
        <begin position="206"/>
        <end position="226"/>
    </location>
</feature>
<dbReference type="Proteomes" id="UP000238563">
    <property type="component" value="Unassembled WGS sequence"/>
</dbReference>
<keyword evidence="10" id="KW-1185">Reference proteome</keyword>
<feature type="transmembrane region" description="Helical" evidence="8">
    <location>
        <begin position="251"/>
        <end position="279"/>
    </location>
</feature>
<keyword evidence="4" id="KW-1003">Cell membrane</keyword>
<accession>A0A2S9JH25</accession>
<keyword evidence="7 8" id="KW-0472">Membrane</keyword>
<evidence type="ECO:0000256" key="6">
    <source>
        <dbReference type="ARBA" id="ARBA00022989"/>
    </source>
</evidence>